<proteinExistence type="predicted"/>
<dbReference type="EMBL" id="LAZR01024896">
    <property type="protein sequence ID" value="KKL73648.1"/>
    <property type="molecule type" value="Genomic_DNA"/>
</dbReference>
<dbReference type="SUPFAM" id="SSF53335">
    <property type="entry name" value="S-adenosyl-L-methionine-dependent methyltransferases"/>
    <property type="match status" value="1"/>
</dbReference>
<name>A0A0F9EHR9_9ZZZZ</name>
<gene>
    <name evidence="1" type="ORF">LCGC14_2072800</name>
</gene>
<dbReference type="InterPro" id="IPR029063">
    <property type="entry name" value="SAM-dependent_MTases_sf"/>
</dbReference>
<comment type="caution">
    <text evidence="1">The sequence shown here is derived from an EMBL/GenBank/DDBJ whole genome shotgun (WGS) entry which is preliminary data.</text>
</comment>
<sequence length="210" mass="22731">MNPGILRLLHLREQTEAAGETMASERGRFAALADPSAAPRVVSSFNLFQTPPALAERLAGYLLPVDGGILEPSAGLGRLYRAIRDAGHAGPVVMVEQSPQCCRELYELTVEDQHATLKQGDFLTRTAADLGGFFDGVIMNPPFKQWRDIKHIRHARTLLGPAGRLVSICANGPRQRAALMDEATDWIDLPPGSFIEEGTHVNAAIVVVDA</sequence>
<accession>A0A0F9EHR9</accession>
<dbReference type="AlphaFoldDB" id="A0A0F9EHR9"/>
<evidence type="ECO:0000313" key="1">
    <source>
        <dbReference type="EMBL" id="KKL73648.1"/>
    </source>
</evidence>
<dbReference type="Gene3D" id="3.40.50.150">
    <property type="entry name" value="Vaccinia Virus protein VP39"/>
    <property type="match status" value="1"/>
</dbReference>
<protein>
    <recommendedName>
        <fullName evidence="2">Methyltransferase small domain-containing protein</fullName>
    </recommendedName>
</protein>
<reference evidence="1" key="1">
    <citation type="journal article" date="2015" name="Nature">
        <title>Complex archaea that bridge the gap between prokaryotes and eukaryotes.</title>
        <authorList>
            <person name="Spang A."/>
            <person name="Saw J.H."/>
            <person name="Jorgensen S.L."/>
            <person name="Zaremba-Niedzwiedzka K."/>
            <person name="Martijn J."/>
            <person name="Lind A.E."/>
            <person name="van Eijk R."/>
            <person name="Schleper C."/>
            <person name="Guy L."/>
            <person name="Ettema T.J."/>
        </authorList>
    </citation>
    <scope>NUCLEOTIDE SEQUENCE</scope>
</reference>
<organism evidence="1">
    <name type="scientific">marine sediment metagenome</name>
    <dbReference type="NCBI Taxonomy" id="412755"/>
    <lineage>
        <taxon>unclassified sequences</taxon>
        <taxon>metagenomes</taxon>
        <taxon>ecological metagenomes</taxon>
    </lineage>
</organism>
<evidence type="ECO:0008006" key="2">
    <source>
        <dbReference type="Google" id="ProtNLM"/>
    </source>
</evidence>
<dbReference type="PRINTS" id="PR00507">
    <property type="entry name" value="N12N6MTFRASE"/>
</dbReference>
<dbReference type="CDD" id="cd02440">
    <property type="entry name" value="AdoMet_MTases"/>
    <property type="match status" value="1"/>
</dbReference>